<feature type="domain" description="N-acetyltransferase" evidence="1">
    <location>
        <begin position="2"/>
        <end position="151"/>
    </location>
</feature>
<dbReference type="RefSeq" id="WP_209525827.1">
    <property type="nucleotide sequence ID" value="NZ_JAEEGA010000003.1"/>
</dbReference>
<sequence>MFNYHDIQEGDLATTLHLVKDTFDLFQKPDYTAEGVQSFYDFISEDHIKQALRTHKLHLYGCFHNQILVGILGIRQPHHICLLFVDQAYHRQGIAAQLVANWKQTLKPGATITVNSSPYAVPAYEKMGFSSTSASQTIDGITFVPMSCLLD</sequence>
<dbReference type="AlphaFoldDB" id="A0A940P6H0"/>
<dbReference type="GO" id="GO:0016747">
    <property type="term" value="F:acyltransferase activity, transferring groups other than amino-acyl groups"/>
    <property type="evidence" value="ECO:0007669"/>
    <property type="project" value="InterPro"/>
</dbReference>
<dbReference type="PANTHER" id="PTHR43451">
    <property type="entry name" value="ACETYLTRANSFERASE (GNAT) FAMILY PROTEIN"/>
    <property type="match status" value="1"/>
</dbReference>
<name>A0A940P6H0_9ENTE</name>
<evidence type="ECO:0000313" key="3">
    <source>
        <dbReference type="Proteomes" id="UP000674938"/>
    </source>
</evidence>
<dbReference type="Pfam" id="PF13673">
    <property type="entry name" value="Acetyltransf_10"/>
    <property type="match status" value="1"/>
</dbReference>
<protein>
    <submittedName>
        <fullName evidence="2">GNAT family N-acetyltransferase</fullName>
    </submittedName>
</protein>
<gene>
    <name evidence="2" type="ORF">I6N95_06445</name>
</gene>
<keyword evidence="3" id="KW-1185">Reference proteome</keyword>
<dbReference type="EMBL" id="JAEEGA010000003">
    <property type="protein sequence ID" value="MBP1040636.1"/>
    <property type="molecule type" value="Genomic_DNA"/>
</dbReference>
<dbReference type="CDD" id="cd04301">
    <property type="entry name" value="NAT_SF"/>
    <property type="match status" value="1"/>
</dbReference>
<evidence type="ECO:0000313" key="2">
    <source>
        <dbReference type="EMBL" id="MBP1040636.1"/>
    </source>
</evidence>
<dbReference type="InterPro" id="IPR052564">
    <property type="entry name" value="N-acetyltrans/Recomb-assoc"/>
</dbReference>
<accession>A0A940P6H0</accession>
<dbReference type="Gene3D" id="3.40.630.30">
    <property type="match status" value="1"/>
</dbReference>
<dbReference type="InterPro" id="IPR000182">
    <property type="entry name" value="GNAT_dom"/>
</dbReference>
<dbReference type="PANTHER" id="PTHR43451:SF1">
    <property type="entry name" value="ACETYLTRANSFERASE"/>
    <property type="match status" value="1"/>
</dbReference>
<comment type="caution">
    <text evidence="2">The sequence shown here is derived from an EMBL/GenBank/DDBJ whole genome shotgun (WGS) entry which is preliminary data.</text>
</comment>
<dbReference type="Proteomes" id="UP000674938">
    <property type="component" value="Unassembled WGS sequence"/>
</dbReference>
<dbReference type="InterPro" id="IPR016181">
    <property type="entry name" value="Acyl_CoA_acyltransferase"/>
</dbReference>
<reference evidence="2" key="1">
    <citation type="submission" date="2020-12" db="EMBL/GenBank/DDBJ databases">
        <title>Vagococcus allomyrinae sp. nov. and Enterococcus lavae sp. nov., isolated from the larvae of Allomyrina dichotoma.</title>
        <authorList>
            <person name="Lee S.D."/>
        </authorList>
    </citation>
    <scope>NUCLEOTIDE SEQUENCE</scope>
    <source>
        <strain evidence="2">BWB3-3</strain>
    </source>
</reference>
<evidence type="ECO:0000259" key="1">
    <source>
        <dbReference type="PROSITE" id="PS51186"/>
    </source>
</evidence>
<dbReference type="SUPFAM" id="SSF55729">
    <property type="entry name" value="Acyl-CoA N-acyltransferases (Nat)"/>
    <property type="match status" value="1"/>
</dbReference>
<proteinExistence type="predicted"/>
<organism evidence="2 3">
    <name type="scientific">Vagococcus allomyrinae</name>
    <dbReference type="NCBI Taxonomy" id="2794353"/>
    <lineage>
        <taxon>Bacteria</taxon>
        <taxon>Bacillati</taxon>
        <taxon>Bacillota</taxon>
        <taxon>Bacilli</taxon>
        <taxon>Lactobacillales</taxon>
        <taxon>Enterococcaceae</taxon>
        <taxon>Vagococcus</taxon>
    </lineage>
</organism>
<dbReference type="PROSITE" id="PS51186">
    <property type="entry name" value="GNAT"/>
    <property type="match status" value="1"/>
</dbReference>